<reference evidence="1" key="1">
    <citation type="journal article" date="2021" name="Proc. Natl. Acad. Sci. U.S.A.">
        <title>A Catalog of Tens of Thousands of Viruses from Human Metagenomes Reveals Hidden Associations with Chronic Diseases.</title>
        <authorList>
            <person name="Tisza M.J."/>
            <person name="Buck C.B."/>
        </authorList>
    </citation>
    <scope>NUCLEOTIDE SEQUENCE</scope>
    <source>
        <strain evidence="1">CtEg02</strain>
    </source>
</reference>
<dbReference type="EMBL" id="BK015482">
    <property type="protein sequence ID" value="DAE09063.1"/>
    <property type="molecule type" value="Genomic_DNA"/>
</dbReference>
<proteinExistence type="predicted"/>
<evidence type="ECO:0000313" key="1">
    <source>
        <dbReference type="EMBL" id="DAE09063.1"/>
    </source>
</evidence>
<sequence>MVPSGCVGSERRQKSLGRQGLVPYVRKNLSRVVTTNWYVKSNHAGQNTRSGMMRPDTKGILLLHLGMDNSVCLILTKGRSCTSTDCIASGGVCREGPQIRFWGFDMSFHCRHRLPTPQAAGYETKEALLEAISAFPHLRPCPKANWWWLDKKRCQKCRNRVEVKLEGREENGRTENAYAR</sequence>
<protein>
    <submittedName>
        <fullName evidence="1">Uncharacterized protein</fullName>
    </submittedName>
</protein>
<organism evidence="1">
    <name type="scientific">Myoviridae sp. ctEg02</name>
    <dbReference type="NCBI Taxonomy" id="2825061"/>
    <lineage>
        <taxon>Viruses</taxon>
        <taxon>Duplodnaviria</taxon>
        <taxon>Heunggongvirae</taxon>
        <taxon>Uroviricota</taxon>
        <taxon>Caudoviricetes</taxon>
    </lineage>
</organism>
<accession>A0A8S5PPH3</accession>
<name>A0A8S5PPH3_9CAUD</name>